<feature type="compositionally biased region" description="Low complexity" evidence="1">
    <location>
        <begin position="491"/>
        <end position="503"/>
    </location>
</feature>
<accession>A0A4Y8PVD9</accession>
<name>A0A4Y8PVD9_9BACL</name>
<dbReference type="EMBL" id="MYFO01000033">
    <property type="protein sequence ID" value="TFE84572.1"/>
    <property type="molecule type" value="Genomic_DNA"/>
</dbReference>
<evidence type="ECO:0000313" key="2">
    <source>
        <dbReference type="EMBL" id="TFE84572.1"/>
    </source>
</evidence>
<organism evidence="2 3">
    <name type="scientific">Paenibacillus athensensis</name>
    <dbReference type="NCBI Taxonomy" id="1967502"/>
    <lineage>
        <taxon>Bacteria</taxon>
        <taxon>Bacillati</taxon>
        <taxon>Bacillota</taxon>
        <taxon>Bacilli</taxon>
        <taxon>Bacillales</taxon>
        <taxon>Paenibacillaceae</taxon>
        <taxon>Paenibacillus</taxon>
    </lineage>
</organism>
<feature type="region of interest" description="Disordered" evidence="1">
    <location>
        <begin position="482"/>
        <end position="512"/>
    </location>
</feature>
<dbReference type="OrthoDB" id="2485090at2"/>
<feature type="compositionally biased region" description="Basic and acidic residues" evidence="1">
    <location>
        <begin position="95"/>
        <end position="106"/>
    </location>
</feature>
<feature type="region of interest" description="Disordered" evidence="1">
    <location>
        <begin position="1"/>
        <end position="46"/>
    </location>
</feature>
<comment type="caution">
    <text evidence="2">The sequence shown here is derived from an EMBL/GenBank/DDBJ whole genome shotgun (WGS) entry which is preliminary data.</text>
</comment>
<keyword evidence="3" id="KW-1185">Reference proteome</keyword>
<dbReference type="AlphaFoldDB" id="A0A4Y8PVD9"/>
<proteinExistence type="predicted"/>
<feature type="compositionally biased region" description="Gly residues" evidence="1">
    <location>
        <begin position="73"/>
        <end position="83"/>
    </location>
</feature>
<feature type="region of interest" description="Disordered" evidence="1">
    <location>
        <begin position="62"/>
        <end position="107"/>
    </location>
</feature>
<gene>
    <name evidence="2" type="ORF">B5M42_19665</name>
</gene>
<protein>
    <submittedName>
        <fullName evidence="2">Uncharacterized protein</fullName>
    </submittedName>
</protein>
<evidence type="ECO:0000256" key="1">
    <source>
        <dbReference type="SAM" id="MobiDB-lite"/>
    </source>
</evidence>
<evidence type="ECO:0000313" key="3">
    <source>
        <dbReference type="Proteomes" id="UP000298246"/>
    </source>
</evidence>
<sequence>MGEHSQGHKHRTSSSHISQDARQQAEASAPGLTERPSLTPSGMLQLQRTLGNKAVQALVQRQEAGAARIQRAGGPGGTGGGGTPPVQGPSPAQQRRADMDAERDGKVPTLVDNAFNDSREKAKRNLDTYMTGDSSADPIRKNVKAKVIAEIEASMTRGTAEQRKDALKYAQASADGIMTAKLKTYAQEVAHGQLDDSKKLALTAEASKAYDLITPSLNDSAFEKQKAKSAADAQKRLNTTAKTLIDNAVKDGKTVIAAKFAPAGPGGVSGFDRIDVGTAGTDELDKRIDLDGSLVDQRVVRQETVAGAVHDVKDMENVYRTALLAPMKQAVMSKLGVGRSAFWRSDELNKYRDELKQAARSKVNDQIDAEITARQGSGSPSAPMKQEYIKMASKATAYKEAKQLVDGVMSDEADTIVERVVPKDTTIAELGKAGKSAAYEVARKDRTAADKIQAAGIAGAKTQAEKLLKERKETAVLEARKLTKGTKETDTAPATGPDAARTAQTRDAVQDDTKSRNLAKAVIDKTIEAQDLQTGFAKLGKLIDLSTPNAGDASSIEVELKIPVASAAGGGTGYFLFGFAGEAEREAEDLTVNTQLTFGAGFTTFGFDANFRLGLFLEGKGKDTDSVMKLLSYGLYREMNNVSPAAAGHFWGQGGKSGESKMVEAEKWAMMIEEQHMDDEAEVNVGLLTKLAMEANVGVAKFSGELALKKLSSYRKAIIEQKGKDASGRMLTAAERVAGNAIGKGEQQSVYEAEAEVEVKFGKDTVAFGVEGSMTKVGGKRRALSMGLSASIPSQFGEEGGDLAMYAGKIVTAAVGAGKNLSALIKKASGPEPDRTVRATGTALDAGSDALFTGNYFDDIGASFAQQIQGDETVNDTMRSWLPGQDAGASAIEQVNKIALANALKLSAEFKREYDENGLPGDWEIEISASQVKSLEVDAEIVKASVEKSKRLGKLGYAKGKGVQYEGLGFGN</sequence>
<feature type="compositionally biased region" description="Polar residues" evidence="1">
    <location>
        <begin position="14"/>
        <end position="26"/>
    </location>
</feature>
<reference evidence="2 3" key="1">
    <citation type="submission" date="2017-03" db="EMBL/GenBank/DDBJ databases">
        <title>Isolation of Levoglucosan Utilizing Bacteria.</title>
        <authorList>
            <person name="Arya A.S."/>
        </authorList>
    </citation>
    <scope>NUCLEOTIDE SEQUENCE [LARGE SCALE GENOMIC DNA]</scope>
    <source>
        <strain evidence="2 3">MEC069</strain>
    </source>
</reference>
<dbReference type="RefSeq" id="WP_134755940.1">
    <property type="nucleotide sequence ID" value="NZ_MYFO02000018.1"/>
</dbReference>
<feature type="compositionally biased region" description="Polar residues" evidence="1">
    <location>
        <begin position="36"/>
        <end position="46"/>
    </location>
</feature>
<dbReference type="Proteomes" id="UP000298246">
    <property type="component" value="Unassembled WGS sequence"/>
</dbReference>